<protein>
    <submittedName>
        <fullName evidence="1">Uncharacterized protein</fullName>
    </submittedName>
</protein>
<dbReference type="EMBL" id="CAVMJV010000004">
    <property type="protein sequence ID" value="CAK5024162.1"/>
    <property type="molecule type" value="Genomic_DNA"/>
</dbReference>
<name>A0ACB0XZD9_MELEN</name>
<dbReference type="Proteomes" id="UP001497535">
    <property type="component" value="Unassembled WGS sequence"/>
</dbReference>
<comment type="caution">
    <text evidence="1">The sequence shown here is derived from an EMBL/GenBank/DDBJ whole genome shotgun (WGS) entry which is preliminary data.</text>
</comment>
<accession>A0ACB0XZD9</accession>
<organism evidence="1 2">
    <name type="scientific">Meloidogyne enterolobii</name>
    <name type="common">Root-knot nematode worm</name>
    <name type="synonym">Meloidogyne mayaguensis</name>
    <dbReference type="NCBI Taxonomy" id="390850"/>
    <lineage>
        <taxon>Eukaryota</taxon>
        <taxon>Metazoa</taxon>
        <taxon>Ecdysozoa</taxon>
        <taxon>Nematoda</taxon>
        <taxon>Chromadorea</taxon>
        <taxon>Rhabditida</taxon>
        <taxon>Tylenchina</taxon>
        <taxon>Tylenchomorpha</taxon>
        <taxon>Tylenchoidea</taxon>
        <taxon>Meloidogynidae</taxon>
        <taxon>Meloidogyninae</taxon>
        <taxon>Meloidogyne</taxon>
    </lineage>
</organism>
<evidence type="ECO:0000313" key="1">
    <source>
        <dbReference type="EMBL" id="CAK5024162.1"/>
    </source>
</evidence>
<sequence>MSLLFRCFKSLALRNFCTVPPVMSFPTPRIGLELGLTDCRVAVFNDRKAEVIKDGSKTKTIPSVVAFAKGDDIIIGDAAIRHKNSKNIFFMMELLIGKKFDDPIVQIIR</sequence>
<keyword evidence="2" id="KW-1185">Reference proteome</keyword>
<evidence type="ECO:0000313" key="2">
    <source>
        <dbReference type="Proteomes" id="UP001497535"/>
    </source>
</evidence>
<gene>
    <name evidence="1" type="ORF">MENTE1834_LOCUS5412</name>
</gene>
<reference evidence="1" key="1">
    <citation type="submission" date="2023-11" db="EMBL/GenBank/DDBJ databases">
        <authorList>
            <person name="Poullet M."/>
        </authorList>
    </citation>
    <scope>NUCLEOTIDE SEQUENCE</scope>
    <source>
        <strain evidence="1">E1834</strain>
    </source>
</reference>
<proteinExistence type="predicted"/>